<dbReference type="Proteomes" id="UP000289455">
    <property type="component" value="Unassembled WGS sequence"/>
</dbReference>
<proteinExistence type="predicted"/>
<keyword evidence="3" id="KW-1185">Reference proteome</keyword>
<accession>A0A4Q1BZG2</accession>
<sequence length="306" mass="34905">MKFLSSLIFCILLGAEATAQSKKFNFIAFGDMPYKLPEDYGRFEGVIKKINQEKPVFSVHVGDIKSGSTPCSTEYFYKIIQYFESFEQPLIYTPGDNEWTDCHRKGAGEYDANERLRELRKVFFAKKESFGKKKIKLVSQSENPAFANYVENNAWEYGGIQFATIHLVGSNNNLKAGNADNTEFNERERANEAWLEEVFAKASNKKGLVFFTQADMFYHGAVPTGFTQIVEKLSALTRAYGKPVLWINGDSHRLIIEKPLLMPDKKSTLLNFTRLQVFGEADMETVRVIVDPKSSQLFLFEQLMVD</sequence>
<dbReference type="AlphaFoldDB" id="A0A4Q1BZG2"/>
<evidence type="ECO:0000313" key="2">
    <source>
        <dbReference type="EMBL" id="RXK48942.1"/>
    </source>
</evidence>
<keyword evidence="1" id="KW-0732">Signal</keyword>
<feature type="chain" id="PRO_5020847371" evidence="1">
    <location>
        <begin position="20"/>
        <end position="306"/>
    </location>
</feature>
<dbReference type="Gene3D" id="3.60.21.10">
    <property type="match status" value="1"/>
</dbReference>
<protein>
    <submittedName>
        <fullName evidence="2">Uncharacterized protein</fullName>
    </submittedName>
</protein>
<dbReference type="InterPro" id="IPR029052">
    <property type="entry name" value="Metallo-depent_PP-like"/>
</dbReference>
<gene>
    <name evidence="2" type="ORF">ESB04_08295</name>
</gene>
<dbReference type="EMBL" id="SDHY01000004">
    <property type="protein sequence ID" value="RXK48942.1"/>
    <property type="molecule type" value="Genomic_DNA"/>
</dbReference>
<evidence type="ECO:0000256" key="1">
    <source>
        <dbReference type="SAM" id="SignalP"/>
    </source>
</evidence>
<feature type="signal peptide" evidence="1">
    <location>
        <begin position="1"/>
        <end position="19"/>
    </location>
</feature>
<dbReference type="RefSeq" id="WP_129027266.1">
    <property type="nucleotide sequence ID" value="NZ_SDHY01000004.1"/>
</dbReference>
<comment type="caution">
    <text evidence="2">The sequence shown here is derived from an EMBL/GenBank/DDBJ whole genome shotgun (WGS) entry which is preliminary data.</text>
</comment>
<name>A0A4Q1BZG2_9BACT</name>
<reference evidence="2 3" key="1">
    <citation type="submission" date="2019-01" db="EMBL/GenBank/DDBJ databases">
        <title>Cytophagaceae bacterium strain CAR-16.</title>
        <authorList>
            <person name="Chen W.-M."/>
        </authorList>
    </citation>
    <scope>NUCLEOTIDE SEQUENCE [LARGE SCALE GENOMIC DNA]</scope>
    <source>
        <strain evidence="2 3">CAR-16</strain>
    </source>
</reference>
<dbReference type="SUPFAM" id="SSF56300">
    <property type="entry name" value="Metallo-dependent phosphatases"/>
    <property type="match status" value="1"/>
</dbReference>
<organism evidence="2 3">
    <name type="scientific">Aquirufa rosea</name>
    <dbReference type="NCBI Taxonomy" id="2509241"/>
    <lineage>
        <taxon>Bacteria</taxon>
        <taxon>Pseudomonadati</taxon>
        <taxon>Bacteroidota</taxon>
        <taxon>Cytophagia</taxon>
        <taxon>Cytophagales</taxon>
        <taxon>Flectobacillaceae</taxon>
        <taxon>Aquirufa</taxon>
    </lineage>
</organism>
<evidence type="ECO:0000313" key="3">
    <source>
        <dbReference type="Proteomes" id="UP000289455"/>
    </source>
</evidence>
<dbReference type="OrthoDB" id="58809at2"/>